<dbReference type="InParanoid" id="Q54D18"/>
<dbReference type="EMBL" id="AAFI02000194">
    <property type="protein sequence ID" value="EAL61162.1"/>
    <property type="molecule type" value="Genomic_DNA"/>
</dbReference>
<dbReference type="Proteomes" id="UP000002195">
    <property type="component" value="Unassembled WGS sequence"/>
</dbReference>
<feature type="compositionally biased region" description="Polar residues" evidence="1">
    <location>
        <begin position="1"/>
        <end position="10"/>
    </location>
</feature>
<dbReference type="PaxDb" id="44689-DDB0219763"/>
<evidence type="ECO:0000313" key="3">
    <source>
        <dbReference type="Proteomes" id="UP000002195"/>
    </source>
</evidence>
<evidence type="ECO:0000313" key="2">
    <source>
        <dbReference type="EMBL" id="EAL61162.1"/>
    </source>
</evidence>
<feature type="compositionally biased region" description="Basic and acidic residues" evidence="1">
    <location>
        <begin position="21"/>
        <end position="34"/>
    </location>
</feature>
<dbReference type="AlphaFoldDB" id="Q54D18"/>
<dbReference type="RefSeq" id="XP_629502.1">
    <property type="nucleotide sequence ID" value="XM_629500.1"/>
</dbReference>
<accession>Q54D18</accession>
<reference evidence="2 3" key="1">
    <citation type="journal article" date="2005" name="Nature">
        <title>The genome of the social amoeba Dictyostelium discoideum.</title>
        <authorList>
            <consortium name="The Dictyostelium discoideum Sequencing Consortium"/>
            <person name="Eichinger L."/>
            <person name="Pachebat J.A."/>
            <person name="Glockner G."/>
            <person name="Rajandream M.A."/>
            <person name="Sucgang R."/>
            <person name="Berriman M."/>
            <person name="Song J."/>
            <person name="Olsen R."/>
            <person name="Szafranski K."/>
            <person name="Xu Q."/>
            <person name="Tunggal B."/>
            <person name="Kummerfeld S."/>
            <person name="Madera M."/>
            <person name="Konfortov B.A."/>
            <person name="Rivero F."/>
            <person name="Bankier A.T."/>
            <person name="Lehmann R."/>
            <person name="Hamlin N."/>
            <person name="Davies R."/>
            <person name="Gaudet P."/>
            <person name="Fey P."/>
            <person name="Pilcher K."/>
            <person name="Chen G."/>
            <person name="Saunders D."/>
            <person name="Sodergren E."/>
            <person name="Davis P."/>
            <person name="Kerhornou A."/>
            <person name="Nie X."/>
            <person name="Hall N."/>
            <person name="Anjard C."/>
            <person name="Hemphill L."/>
            <person name="Bason N."/>
            <person name="Farbrother P."/>
            <person name="Desany B."/>
            <person name="Just E."/>
            <person name="Morio T."/>
            <person name="Rost R."/>
            <person name="Churcher C."/>
            <person name="Cooper J."/>
            <person name="Haydock S."/>
            <person name="van Driessche N."/>
            <person name="Cronin A."/>
            <person name="Goodhead I."/>
            <person name="Muzny D."/>
            <person name="Mourier T."/>
            <person name="Pain A."/>
            <person name="Lu M."/>
            <person name="Harper D."/>
            <person name="Lindsay R."/>
            <person name="Hauser H."/>
            <person name="James K."/>
            <person name="Quiles M."/>
            <person name="Madan Babu M."/>
            <person name="Saito T."/>
            <person name="Buchrieser C."/>
            <person name="Wardroper A."/>
            <person name="Felder M."/>
            <person name="Thangavelu M."/>
            <person name="Johnson D."/>
            <person name="Knights A."/>
            <person name="Loulseged H."/>
            <person name="Mungall K."/>
            <person name="Oliver K."/>
            <person name="Price C."/>
            <person name="Quail M.A."/>
            <person name="Urushihara H."/>
            <person name="Hernandez J."/>
            <person name="Rabbinowitsch E."/>
            <person name="Steffen D."/>
            <person name="Sanders M."/>
            <person name="Ma J."/>
            <person name="Kohara Y."/>
            <person name="Sharp S."/>
            <person name="Simmonds M."/>
            <person name="Spiegler S."/>
            <person name="Tivey A."/>
            <person name="Sugano S."/>
            <person name="White B."/>
            <person name="Walker D."/>
            <person name="Woodward J."/>
            <person name="Winckler T."/>
            <person name="Tanaka Y."/>
            <person name="Shaulsky G."/>
            <person name="Schleicher M."/>
            <person name="Weinstock G."/>
            <person name="Rosenthal A."/>
            <person name="Cox E.C."/>
            <person name="Chisholm R.L."/>
            <person name="Gibbs R."/>
            <person name="Loomis W.F."/>
            <person name="Platzer M."/>
            <person name="Kay R.R."/>
            <person name="Williams J."/>
            <person name="Dear P.H."/>
            <person name="Noegel A.A."/>
            <person name="Barrell B."/>
            <person name="Kuspa A."/>
        </authorList>
    </citation>
    <scope>NUCLEOTIDE SEQUENCE [LARGE SCALE GENOMIC DNA]</scope>
    <source>
        <strain evidence="2 3">AX4</strain>
    </source>
</reference>
<dbReference type="SMR" id="Q54D18"/>
<feature type="region of interest" description="Disordered" evidence="1">
    <location>
        <begin position="1"/>
        <end position="59"/>
    </location>
</feature>
<dbReference type="KEGG" id="ddi:DDB_G0292718"/>
<organism evidence="2 3">
    <name type="scientific">Dictyostelium discoideum</name>
    <name type="common">Social amoeba</name>
    <dbReference type="NCBI Taxonomy" id="44689"/>
    <lineage>
        <taxon>Eukaryota</taxon>
        <taxon>Amoebozoa</taxon>
        <taxon>Evosea</taxon>
        <taxon>Eumycetozoa</taxon>
        <taxon>Dictyostelia</taxon>
        <taxon>Dictyosteliales</taxon>
        <taxon>Dictyosteliaceae</taxon>
        <taxon>Dictyostelium</taxon>
    </lineage>
</organism>
<proteinExistence type="predicted"/>
<sequence length="77" mass="8676">MEGVSPNSSIDELFKNADNVINKEREREKDRENGIDIFSKKQNTNNGVRSAFNDSDDQKNLTDLFDFGIKTSSNSSC</sequence>
<dbReference type="GeneID" id="8628752"/>
<dbReference type="HOGENOM" id="CLU_2643202_0_0_1"/>
<comment type="caution">
    <text evidence="2">The sequence shown here is derived from an EMBL/GenBank/DDBJ whole genome shotgun (WGS) entry which is preliminary data.</text>
</comment>
<gene>
    <name evidence="2" type="ORF">DDB_G0292718</name>
</gene>
<protein>
    <submittedName>
        <fullName evidence="2">Uncharacterized protein</fullName>
    </submittedName>
</protein>
<dbReference type="VEuPathDB" id="AmoebaDB:DDB_G0292718"/>
<name>Q54D18_DICDI</name>
<keyword evidence="3" id="KW-1185">Reference proteome</keyword>
<evidence type="ECO:0000256" key="1">
    <source>
        <dbReference type="SAM" id="MobiDB-lite"/>
    </source>
</evidence>